<feature type="region of interest" description="Disordered" evidence="2">
    <location>
        <begin position="632"/>
        <end position="674"/>
    </location>
</feature>
<feature type="compositionally biased region" description="Polar residues" evidence="2">
    <location>
        <begin position="740"/>
        <end position="764"/>
    </location>
</feature>
<evidence type="ECO:0000313" key="5">
    <source>
        <dbReference type="Proteomes" id="UP001314205"/>
    </source>
</evidence>
<feature type="coiled-coil region" evidence="1">
    <location>
        <begin position="274"/>
        <end position="301"/>
    </location>
</feature>
<keyword evidence="5" id="KW-1185">Reference proteome</keyword>
<dbReference type="EMBL" id="CAVLGL010000081">
    <property type="protein sequence ID" value="CAK1586891.1"/>
    <property type="molecule type" value="Genomic_DNA"/>
</dbReference>
<feature type="compositionally biased region" description="Basic and acidic residues" evidence="2">
    <location>
        <begin position="34"/>
        <end position="45"/>
    </location>
</feature>
<keyword evidence="3" id="KW-0732">Signal</keyword>
<dbReference type="Proteomes" id="UP001314205">
    <property type="component" value="Unassembled WGS sequence"/>
</dbReference>
<evidence type="ECO:0000256" key="1">
    <source>
        <dbReference type="SAM" id="Coils"/>
    </source>
</evidence>
<reference evidence="4 5" key="1">
    <citation type="submission" date="2023-11" db="EMBL/GenBank/DDBJ databases">
        <authorList>
            <person name="Hedman E."/>
            <person name="Englund M."/>
            <person name="Stromberg M."/>
            <person name="Nyberg Akerstrom W."/>
            <person name="Nylinder S."/>
            <person name="Jareborg N."/>
            <person name="Kallberg Y."/>
            <person name="Kronander E."/>
        </authorList>
    </citation>
    <scope>NUCLEOTIDE SEQUENCE [LARGE SCALE GENOMIC DNA]</scope>
</reference>
<organism evidence="4 5">
    <name type="scientific">Parnassius mnemosyne</name>
    <name type="common">clouded apollo</name>
    <dbReference type="NCBI Taxonomy" id="213953"/>
    <lineage>
        <taxon>Eukaryota</taxon>
        <taxon>Metazoa</taxon>
        <taxon>Ecdysozoa</taxon>
        <taxon>Arthropoda</taxon>
        <taxon>Hexapoda</taxon>
        <taxon>Insecta</taxon>
        <taxon>Pterygota</taxon>
        <taxon>Neoptera</taxon>
        <taxon>Endopterygota</taxon>
        <taxon>Lepidoptera</taxon>
        <taxon>Glossata</taxon>
        <taxon>Ditrysia</taxon>
        <taxon>Papilionoidea</taxon>
        <taxon>Papilionidae</taxon>
        <taxon>Parnassiinae</taxon>
        <taxon>Parnassini</taxon>
        <taxon>Parnassius</taxon>
        <taxon>Driopa</taxon>
    </lineage>
</organism>
<feature type="region of interest" description="Disordered" evidence="2">
    <location>
        <begin position="412"/>
        <end position="463"/>
    </location>
</feature>
<evidence type="ECO:0000256" key="3">
    <source>
        <dbReference type="SAM" id="SignalP"/>
    </source>
</evidence>
<feature type="region of interest" description="Disordered" evidence="2">
    <location>
        <begin position="24"/>
        <end position="72"/>
    </location>
</feature>
<feature type="signal peptide" evidence="3">
    <location>
        <begin position="1"/>
        <end position="17"/>
    </location>
</feature>
<protein>
    <submittedName>
        <fullName evidence="4">Uncharacterized protein</fullName>
    </submittedName>
</protein>
<gene>
    <name evidence="4" type="ORF">PARMNEM_LOCUS7787</name>
</gene>
<feature type="chain" id="PRO_5043370773" evidence="3">
    <location>
        <begin position="18"/>
        <end position="1267"/>
    </location>
</feature>
<feature type="compositionally biased region" description="Polar residues" evidence="2">
    <location>
        <begin position="663"/>
        <end position="674"/>
    </location>
</feature>
<name>A0AAV1KYL5_9NEOP</name>
<proteinExistence type="predicted"/>
<evidence type="ECO:0000256" key="2">
    <source>
        <dbReference type="SAM" id="MobiDB-lite"/>
    </source>
</evidence>
<dbReference type="AlphaFoldDB" id="A0AAV1KYL5"/>
<dbReference type="CDD" id="cd22249">
    <property type="entry name" value="UDM1_RNF168_RNF169-like"/>
    <property type="match status" value="1"/>
</dbReference>
<feature type="compositionally biased region" description="Low complexity" evidence="2">
    <location>
        <begin position="432"/>
        <end position="450"/>
    </location>
</feature>
<accession>A0AAV1KYL5</accession>
<comment type="caution">
    <text evidence="4">The sequence shown here is derived from an EMBL/GenBank/DDBJ whole genome shotgun (WGS) entry which is preliminary data.</text>
</comment>
<feature type="compositionally biased region" description="Polar residues" evidence="2">
    <location>
        <begin position="632"/>
        <end position="656"/>
    </location>
</feature>
<evidence type="ECO:0000313" key="4">
    <source>
        <dbReference type="EMBL" id="CAK1586891.1"/>
    </source>
</evidence>
<feature type="compositionally biased region" description="Acidic residues" evidence="2">
    <location>
        <begin position="53"/>
        <end position="64"/>
    </location>
</feature>
<keyword evidence="1" id="KW-0175">Coiled coil</keyword>
<feature type="region of interest" description="Disordered" evidence="2">
    <location>
        <begin position="119"/>
        <end position="142"/>
    </location>
</feature>
<sequence length="1267" mass="138944">MRILILLLIVAAFAVSAKYLPGSDNSNQLLNRYKRSDSEESKVSSEDNNSNSNDDDNDDDDDKDGGDVILQEKFKKEQSKRLIKLEKSRLKLLEKQEKEKRKREEEQRKLEEKIAKELRKEEEKRRKEEHRREEKLEKERRKLEEAERKLQEKHLKNERKLQEKTEEQLKKIEENTFKMQEADVNISGLDSGDSIELQDFWKNHIYSKYGITEFNTNLEKTAALRRYMQEELGLKANSTASERRQAVLNLINSKLQTTSEQNELQNQLINYITKVGVQKIRANLEKEIEELKNKTETLNNVNLPWVPVAKQNIADQVLFLGTVKEILSNILPNWLIESDTELDTATNSDINIVDTISSQNENSSDLNITFDSKIFTTDIKVPNPALTNNNSYENVEHTSSRLSKIGDNVLVPSAENSTSDPSFKKNENAATVSNVSSIVSESSSSGSENSQMPLNELANSKGGPMTLNETDISTSKIINNSLDIASSISEVPTTNSKKTFSSEDTSSDLISKRIDSNSNKIISSDTAQAKGSKNINESTNNANLNINTPKISVLEGNVSDSDLISNNTNNNVSNTGNNIFESSADNITSSASSEKTGNAVSVSNDESNINEYSPKIISSSPYNYLSKVAADSQNLSNDPNNRITDSSFYEISSPNTARPEGSLNENNTDVSQNPLNISSIEPTFVNKNINVSVNDNDILFGFSSTGNELSTNDNDGDTLSGVTSAGFGITSTSVNNITTANLPSDNSENTVSVSTDLSNATEPSSHYMERSQPSVIRHLNSQNVPQIISERGTLPSITTGIASDTVSPYPEVTSDANSLFSSQSDSSDLVNMITGSPHKIISPYTKNATKLTNVDSINISNSEPKTNGNMIESNETDTNISKISQSIVTENNLLTFESSINDNEIQESSTPESIDTSKFVSKEHSLEYFENNVTVANNDNQTSNLSNVLSASTKDLKTVSGNPSPNVVDQSGSFTVETAANGLKMVNNLVSPHILDLNPIDNLPSHNENSNITVADNSESLYQTPDSPNISIKGSTDSTLVQSERKIAANRTNISVGDVLSTATNTPIIAISNADLKEKEVSLTSADDGFSSNLLPINDTSQVEHTIVTDSSNVPDLNDHVTQKTIREVSNTVNEVKAPDLSRSFSETQTSIASEGFEVTKQTPIAAEFTVRVDNAQLNTESINLKQQAIEKKVTTDEPFVKTNIVSEVSTEQSTTTQATEQVLADISTTAESDILKNESINGEKLSIVNVPVPVEYGALVINITKQ</sequence>
<feature type="region of interest" description="Disordered" evidence="2">
    <location>
        <begin position="740"/>
        <end position="766"/>
    </location>
</feature>